<dbReference type="EMBL" id="UIVT01000004">
    <property type="protein sequence ID" value="SVP94024.1"/>
    <property type="molecule type" value="Genomic_DNA"/>
</dbReference>
<dbReference type="SUPFAM" id="SSF52540">
    <property type="entry name" value="P-loop containing nucleoside triphosphate hydrolases"/>
    <property type="match status" value="1"/>
</dbReference>
<dbReference type="InterPro" id="IPR018525">
    <property type="entry name" value="MCM_CS"/>
</dbReference>
<dbReference type="InterPro" id="IPR001208">
    <property type="entry name" value="MCM_dom"/>
</dbReference>
<evidence type="ECO:0000256" key="7">
    <source>
        <dbReference type="RuleBase" id="RU368062"/>
    </source>
</evidence>
<evidence type="ECO:0000256" key="3">
    <source>
        <dbReference type="ARBA" id="ARBA00022741"/>
    </source>
</evidence>
<keyword evidence="7" id="KW-0347">Helicase</keyword>
<keyword evidence="2 7" id="KW-0235">DNA replication</keyword>
<dbReference type="EC" id="3.6.4.12" evidence="7"/>
<dbReference type="GO" id="GO:0017116">
    <property type="term" value="F:single-stranded DNA helicase activity"/>
    <property type="evidence" value="ECO:0007669"/>
    <property type="project" value="TreeGrafter"/>
</dbReference>
<evidence type="ECO:0000256" key="5">
    <source>
        <dbReference type="ARBA" id="ARBA00023125"/>
    </source>
</evidence>
<evidence type="ECO:0000313" key="10">
    <source>
        <dbReference type="EMBL" id="SVP94535.1"/>
    </source>
</evidence>
<dbReference type="VEuPathDB" id="PiroplasmaDB:TA17345"/>
<dbReference type="GO" id="GO:1902975">
    <property type="term" value="P:mitotic DNA replication initiation"/>
    <property type="evidence" value="ECO:0007669"/>
    <property type="project" value="TreeGrafter"/>
</dbReference>
<dbReference type="SMART" id="SM00350">
    <property type="entry name" value="MCM"/>
    <property type="match status" value="1"/>
</dbReference>
<evidence type="ECO:0000256" key="4">
    <source>
        <dbReference type="ARBA" id="ARBA00022840"/>
    </source>
</evidence>
<dbReference type="GO" id="GO:0003697">
    <property type="term" value="F:single-stranded DNA binding"/>
    <property type="evidence" value="ECO:0007669"/>
    <property type="project" value="TreeGrafter"/>
</dbReference>
<comment type="function">
    <text evidence="7">Acts as component of the MCM2-7 complex (MCM complex) which is the replicative helicase essential for 'once per cell cycle' DNA replication initiation and elongation in eukaryotic cells. The active ATPase sites in the MCM2-7 ring are formed through the interaction surfaces of two neighboring subunits such that a critical structure of a conserved arginine finger motif is provided in trans relative to the ATP-binding site of the Walker A box of the adjacent subunit. The six ATPase active sites, however, are likely to contribute differentially to the complex helicase activity.</text>
</comment>
<keyword evidence="7" id="KW-0539">Nucleus</keyword>
<dbReference type="GO" id="GO:0051301">
    <property type="term" value="P:cell division"/>
    <property type="evidence" value="ECO:0007669"/>
    <property type="project" value="UniProtKB-KW"/>
</dbReference>
<sequence length="916" mass="104263">MDFTPRSRQVLSGRVDSLRPDSQVFNPNNTRDLSNNETQYTMYGKTPNLVRRIRNARNDIGDLGRETFMDQRDVARLPFLLDNRLEELSERFTNFLKNFTEFEAPVESKDEQQNKPATTELYYLVKLMNFIKENLRDHSTGYSRFLPFEVDLMHVYSFDLVLYKLLVTFPADCIAELDKVLVKLFNELLSKHYSDLSLENNSFFPRARLMNKPVSDCVGNLEPSMADSLVQFSGTVVRQTWIVPEITMACFRCRGQKKLGLNDIQPCTCEHYEYVIQGEVNEPLLCNECHSKYTFELNHNMCVYSTKKIVKLLQSNSSTNNPDKDGLDNSVDDNSGLNGEIYMKDNEVVNLNLYDDLIDSVVTGDRVTVVGILKVTPIRTSTTRRTLKSLYTYFVNVIHVKVINSTNANQPTKGLKYLGNENDFSDLQVYRILELSRNPMIYRILLDSFAPSIKARNNVKIGLLCQLFSSNANSSDTNKSPDACYKVDNFRGIINVLLCGDPGTAKSQLLHYTHLLSPRSIYTSGKSSSSVGLTASIKFNESDNGRAMIQPGAVVLANGGVCCIDELDKCHNESRLSLYEVMEQQTVTIAKAGIVATLKAETAILASCNPINSRYNKNKAVIENINISPSLFTRFDLIYLVLDHIDQDTDQLISLSIARDFLLPHMTGVSDSFDTYDRSNTMHVESEMLRSEKDYNMNDLDMMRMYIKFSKLHCFPKLSDEAKKVITREYVKMRQGNFQTSNLDELEHAQEDDDDDLYYQSSGTRMIYVSSRMISSIIRIAVSLARMRLSTLVTKADALQAVQIVKSSTFQSLVDPTTGKIDFDQLHQGITTNKMQQLNQMYEQVLSVLTRSSNQDSNKSLDLNEVLNLLNKDFKDVYDHKDGEIYKLISDVLNKMVQEGTAVRENNSYRLKKIFS</sequence>
<dbReference type="InterPro" id="IPR033762">
    <property type="entry name" value="MCM_OB"/>
</dbReference>
<evidence type="ECO:0000256" key="6">
    <source>
        <dbReference type="RuleBase" id="RU004070"/>
    </source>
</evidence>
<dbReference type="PRINTS" id="PR01660">
    <property type="entry name" value="MCMPROTEIN4"/>
</dbReference>
<dbReference type="InterPro" id="IPR031327">
    <property type="entry name" value="MCM"/>
</dbReference>
<keyword evidence="7" id="KW-0378">Hydrolase</keyword>
<comment type="catalytic activity">
    <reaction evidence="7">
        <text>ATP + H2O = ADP + phosphate + H(+)</text>
        <dbReference type="Rhea" id="RHEA:13065"/>
        <dbReference type="ChEBI" id="CHEBI:15377"/>
        <dbReference type="ChEBI" id="CHEBI:15378"/>
        <dbReference type="ChEBI" id="CHEBI:30616"/>
        <dbReference type="ChEBI" id="CHEBI:43474"/>
        <dbReference type="ChEBI" id="CHEBI:456216"/>
        <dbReference type="EC" id="3.6.4.12"/>
    </reaction>
</comment>
<accession>A0A3B0MXR2</accession>
<dbReference type="InterPro" id="IPR008047">
    <property type="entry name" value="MCM_4"/>
</dbReference>
<dbReference type="Gene3D" id="3.30.1640.10">
    <property type="entry name" value="mini-chromosome maintenance (MCM) complex, chain A, domain 1"/>
    <property type="match status" value="1"/>
</dbReference>
<feature type="domain" description="MCM C-terminal AAA(+) ATPase" evidence="8">
    <location>
        <begin position="441"/>
        <end position="657"/>
    </location>
</feature>
<dbReference type="GO" id="GO:0042555">
    <property type="term" value="C:MCM complex"/>
    <property type="evidence" value="ECO:0007669"/>
    <property type="project" value="UniProtKB-UniRule"/>
</dbReference>
<dbReference type="InterPro" id="IPR041562">
    <property type="entry name" value="MCM_lid"/>
</dbReference>
<protein>
    <recommendedName>
        <fullName evidence="7">DNA replication licensing factor MCM4</fullName>
        <ecNumber evidence="7">3.6.4.12</ecNumber>
    </recommendedName>
</protein>
<reference evidence="10" key="1">
    <citation type="submission" date="2018-07" db="EMBL/GenBank/DDBJ databases">
        <authorList>
            <person name="Quirk P.G."/>
            <person name="Krulwich T.A."/>
        </authorList>
    </citation>
    <scope>NUCLEOTIDE SEQUENCE</scope>
    <source>
        <strain evidence="10">Anand</strain>
    </source>
</reference>
<dbReference type="GO" id="GO:0005524">
    <property type="term" value="F:ATP binding"/>
    <property type="evidence" value="ECO:0007669"/>
    <property type="project" value="UniProtKB-UniRule"/>
</dbReference>
<dbReference type="InterPro" id="IPR012340">
    <property type="entry name" value="NA-bd_OB-fold"/>
</dbReference>
<comment type="similarity">
    <text evidence="1 6">Belongs to the MCM family.</text>
</comment>
<proteinExistence type="inferred from homology"/>
<dbReference type="GO" id="GO:0006271">
    <property type="term" value="P:DNA strand elongation involved in DNA replication"/>
    <property type="evidence" value="ECO:0007669"/>
    <property type="project" value="TreeGrafter"/>
</dbReference>
<dbReference type="Gene3D" id="2.40.50.140">
    <property type="entry name" value="Nucleic acid-binding proteins"/>
    <property type="match status" value="1"/>
</dbReference>
<comment type="subunit">
    <text evidence="7">Component of the MCM2-7 complex.</text>
</comment>
<dbReference type="SUPFAM" id="SSF50249">
    <property type="entry name" value="Nucleic acid-binding proteins"/>
    <property type="match status" value="1"/>
</dbReference>
<keyword evidence="10" id="KW-0132">Cell division</keyword>
<dbReference type="Gene3D" id="3.40.50.300">
    <property type="entry name" value="P-loop containing nucleotide triphosphate hydrolases"/>
    <property type="match status" value="1"/>
</dbReference>
<evidence type="ECO:0000256" key="2">
    <source>
        <dbReference type="ARBA" id="ARBA00022705"/>
    </source>
</evidence>
<dbReference type="PANTHER" id="PTHR11630:SF66">
    <property type="entry name" value="DNA REPLICATION LICENSING FACTOR MCM4"/>
    <property type="match status" value="1"/>
</dbReference>
<evidence type="ECO:0000256" key="1">
    <source>
        <dbReference type="ARBA" id="ARBA00008010"/>
    </source>
</evidence>
<dbReference type="GO" id="GO:0000727">
    <property type="term" value="P:double-strand break repair via break-induced replication"/>
    <property type="evidence" value="ECO:0007669"/>
    <property type="project" value="TreeGrafter"/>
</dbReference>
<dbReference type="AlphaFoldDB" id="A0A3B0MXR2"/>
<keyword evidence="10" id="KW-0131">Cell cycle</keyword>
<dbReference type="GO" id="GO:0016787">
    <property type="term" value="F:hydrolase activity"/>
    <property type="evidence" value="ECO:0007669"/>
    <property type="project" value="UniProtKB-KW"/>
</dbReference>
<keyword evidence="5 6" id="KW-0238">DNA-binding</keyword>
<evidence type="ECO:0000313" key="9">
    <source>
        <dbReference type="EMBL" id="SVP94024.1"/>
    </source>
</evidence>
<dbReference type="InterPro" id="IPR027417">
    <property type="entry name" value="P-loop_NTPase"/>
</dbReference>
<dbReference type="PROSITE" id="PS00847">
    <property type="entry name" value="MCM_1"/>
    <property type="match status" value="1"/>
</dbReference>
<gene>
    <name evidence="9" type="ORF">TAT_000302400</name>
    <name evidence="10" type="ORF">TAV_000302500</name>
</gene>
<evidence type="ECO:0000259" key="8">
    <source>
        <dbReference type="PROSITE" id="PS50051"/>
    </source>
</evidence>
<keyword evidence="4 6" id="KW-0067">ATP-binding</keyword>
<keyword evidence="3 6" id="KW-0547">Nucleotide-binding</keyword>
<dbReference type="Pfam" id="PF17855">
    <property type="entry name" value="MCM_lid"/>
    <property type="match status" value="1"/>
</dbReference>
<name>A0A3B0MXR2_THEAN</name>
<dbReference type="PRINTS" id="PR01657">
    <property type="entry name" value="MCMFAMILY"/>
</dbReference>
<dbReference type="EMBL" id="UIVS01000004">
    <property type="protein sequence ID" value="SVP94535.1"/>
    <property type="molecule type" value="Genomic_DNA"/>
</dbReference>
<dbReference type="GO" id="GO:0005634">
    <property type="term" value="C:nucleus"/>
    <property type="evidence" value="ECO:0007669"/>
    <property type="project" value="TreeGrafter"/>
</dbReference>
<dbReference type="PROSITE" id="PS50051">
    <property type="entry name" value="MCM_2"/>
    <property type="match status" value="1"/>
</dbReference>
<dbReference type="Pfam" id="PF17207">
    <property type="entry name" value="MCM_OB"/>
    <property type="match status" value="1"/>
</dbReference>
<organism evidence="10">
    <name type="scientific">Theileria annulata</name>
    <dbReference type="NCBI Taxonomy" id="5874"/>
    <lineage>
        <taxon>Eukaryota</taxon>
        <taxon>Sar</taxon>
        <taxon>Alveolata</taxon>
        <taxon>Apicomplexa</taxon>
        <taxon>Aconoidasida</taxon>
        <taxon>Piroplasmida</taxon>
        <taxon>Theileriidae</taxon>
        <taxon>Theileria</taxon>
    </lineage>
</organism>
<dbReference type="Gene3D" id="2.20.28.10">
    <property type="match status" value="1"/>
</dbReference>
<dbReference type="PANTHER" id="PTHR11630">
    <property type="entry name" value="DNA REPLICATION LICENSING FACTOR MCM FAMILY MEMBER"/>
    <property type="match status" value="1"/>
</dbReference>
<dbReference type="Pfam" id="PF00493">
    <property type="entry name" value="MCM"/>
    <property type="match status" value="1"/>
</dbReference>